<dbReference type="SUPFAM" id="SSF47095">
    <property type="entry name" value="HMG-box"/>
    <property type="match status" value="1"/>
</dbReference>
<dbReference type="Gene3D" id="1.10.30.10">
    <property type="entry name" value="High mobility group box domain"/>
    <property type="match status" value="1"/>
</dbReference>
<dbReference type="GO" id="GO:0001228">
    <property type="term" value="F:DNA-binding transcription activator activity, RNA polymerase II-specific"/>
    <property type="evidence" value="ECO:0007669"/>
    <property type="project" value="TreeGrafter"/>
</dbReference>
<evidence type="ECO:0000259" key="5">
    <source>
        <dbReference type="PROSITE" id="PS50118"/>
    </source>
</evidence>
<accession>A0A9P5JZG6</accession>
<evidence type="ECO:0000313" key="7">
    <source>
        <dbReference type="Proteomes" id="UP000759537"/>
    </source>
</evidence>
<evidence type="ECO:0000256" key="3">
    <source>
        <dbReference type="PROSITE-ProRule" id="PRU00267"/>
    </source>
</evidence>
<dbReference type="InterPro" id="IPR036910">
    <property type="entry name" value="HMG_box_dom_sf"/>
</dbReference>
<evidence type="ECO:0000256" key="1">
    <source>
        <dbReference type="ARBA" id="ARBA00023125"/>
    </source>
</evidence>
<dbReference type="CDD" id="cd01389">
    <property type="entry name" value="HMG-box_ROX1-like"/>
    <property type="match status" value="1"/>
</dbReference>
<dbReference type="SMART" id="SM00398">
    <property type="entry name" value="HMG"/>
    <property type="match status" value="1"/>
</dbReference>
<feature type="region of interest" description="Disordered" evidence="4">
    <location>
        <begin position="17"/>
        <end position="41"/>
    </location>
</feature>
<dbReference type="Pfam" id="PF00505">
    <property type="entry name" value="HMG_box"/>
    <property type="match status" value="1"/>
</dbReference>
<dbReference type="AlphaFoldDB" id="A0A9P5JZG6"/>
<dbReference type="PANTHER" id="PTHR10270:SF161">
    <property type="entry name" value="SEX-DETERMINING REGION Y PROTEIN"/>
    <property type="match status" value="1"/>
</dbReference>
<name>A0A9P5JZG6_9AGAM</name>
<keyword evidence="3" id="KW-0539">Nucleus</keyword>
<dbReference type="Proteomes" id="UP000759537">
    <property type="component" value="Unassembled WGS sequence"/>
</dbReference>
<keyword evidence="2" id="KW-0804">Transcription</keyword>
<dbReference type="EMBL" id="WHVB01000022">
    <property type="protein sequence ID" value="KAF8471660.1"/>
    <property type="molecule type" value="Genomic_DNA"/>
</dbReference>
<protein>
    <recommendedName>
        <fullName evidence="5">HMG box domain-containing protein</fullName>
    </recommendedName>
</protein>
<keyword evidence="7" id="KW-1185">Reference proteome</keyword>
<proteinExistence type="predicted"/>
<evidence type="ECO:0000313" key="6">
    <source>
        <dbReference type="EMBL" id="KAF8471660.1"/>
    </source>
</evidence>
<dbReference type="GO" id="GO:0030154">
    <property type="term" value="P:cell differentiation"/>
    <property type="evidence" value="ECO:0007669"/>
    <property type="project" value="TreeGrafter"/>
</dbReference>
<dbReference type="GO" id="GO:0000978">
    <property type="term" value="F:RNA polymerase II cis-regulatory region sequence-specific DNA binding"/>
    <property type="evidence" value="ECO:0007669"/>
    <property type="project" value="TreeGrafter"/>
</dbReference>
<gene>
    <name evidence="6" type="ORF">DFH94DRAFT_610458</name>
</gene>
<keyword evidence="1 3" id="KW-0238">DNA-binding</keyword>
<organism evidence="6 7">
    <name type="scientific">Russula ochroleuca</name>
    <dbReference type="NCBI Taxonomy" id="152965"/>
    <lineage>
        <taxon>Eukaryota</taxon>
        <taxon>Fungi</taxon>
        <taxon>Dikarya</taxon>
        <taxon>Basidiomycota</taxon>
        <taxon>Agaricomycotina</taxon>
        <taxon>Agaricomycetes</taxon>
        <taxon>Russulales</taxon>
        <taxon>Russulaceae</taxon>
        <taxon>Russula</taxon>
    </lineage>
</organism>
<evidence type="ECO:0000256" key="2">
    <source>
        <dbReference type="ARBA" id="ARBA00023163"/>
    </source>
</evidence>
<dbReference type="InterPro" id="IPR009071">
    <property type="entry name" value="HMG_box_dom"/>
</dbReference>
<feature type="non-terminal residue" evidence="6">
    <location>
        <position position="77"/>
    </location>
</feature>
<dbReference type="PANTHER" id="PTHR10270">
    <property type="entry name" value="SOX TRANSCRIPTION FACTOR"/>
    <property type="match status" value="1"/>
</dbReference>
<evidence type="ECO:0000256" key="4">
    <source>
        <dbReference type="SAM" id="MobiDB-lite"/>
    </source>
</evidence>
<feature type="domain" description="HMG box" evidence="5">
    <location>
        <begin position="1"/>
        <end position="74"/>
    </location>
</feature>
<dbReference type="InterPro" id="IPR050140">
    <property type="entry name" value="SRY-related_HMG-box_TF-like"/>
</dbReference>
<reference evidence="6" key="2">
    <citation type="journal article" date="2020" name="Nat. Commun.">
        <title>Large-scale genome sequencing of mycorrhizal fungi provides insights into the early evolution of symbiotic traits.</title>
        <authorList>
            <person name="Miyauchi S."/>
            <person name="Kiss E."/>
            <person name="Kuo A."/>
            <person name="Drula E."/>
            <person name="Kohler A."/>
            <person name="Sanchez-Garcia M."/>
            <person name="Morin E."/>
            <person name="Andreopoulos B."/>
            <person name="Barry K.W."/>
            <person name="Bonito G."/>
            <person name="Buee M."/>
            <person name="Carver A."/>
            <person name="Chen C."/>
            <person name="Cichocki N."/>
            <person name="Clum A."/>
            <person name="Culley D."/>
            <person name="Crous P.W."/>
            <person name="Fauchery L."/>
            <person name="Girlanda M."/>
            <person name="Hayes R.D."/>
            <person name="Keri Z."/>
            <person name="LaButti K."/>
            <person name="Lipzen A."/>
            <person name="Lombard V."/>
            <person name="Magnuson J."/>
            <person name="Maillard F."/>
            <person name="Murat C."/>
            <person name="Nolan M."/>
            <person name="Ohm R.A."/>
            <person name="Pangilinan J."/>
            <person name="Pereira M.F."/>
            <person name="Perotto S."/>
            <person name="Peter M."/>
            <person name="Pfister S."/>
            <person name="Riley R."/>
            <person name="Sitrit Y."/>
            <person name="Stielow J.B."/>
            <person name="Szollosi G."/>
            <person name="Zifcakova L."/>
            <person name="Stursova M."/>
            <person name="Spatafora J.W."/>
            <person name="Tedersoo L."/>
            <person name="Vaario L.M."/>
            <person name="Yamada A."/>
            <person name="Yan M."/>
            <person name="Wang P."/>
            <person name="Xu J."/>
            <person name="Bruns T."/>
            <person name="Baldrian P."/>
            <person name="Vilgalys R."/>
            <person name="Dunand C."/>
            <person name="Henrissat B."/>
            <person name="Grigoriev I.V."/>
            <person name="Hibbett D."/>
            <person name="Nagy L.G."/>
            <person name="Martin F.M."/>
        </authorList>
    </citation>
    <scope>NUCLEOTIDE SEQUENCE</scope>
    <source>
        <strain evidence="6">Prilba</strain>
    </source>
</reference>
<reference evidence="6" key="1">
    <citation type="submission" date="2019-10" db="EMBL/GenBank/DDBJ databases">
        <authorList>
            <consortium name="DOE Joint Genome Institute"/>
            <person name="Kuo A."/>
            <person name="Miyauchi S."/>
            <person name="Kiss E."/>
            <person name="Drula E."/>
            <person name="Kohler A."/>
            <person name="Sanchez-Garcia M."/>
            <person name="Andreopoulos B."/>
            <person name="Barry K.W."/>
            <person name="Bonito G."/>
            <person name="Buee M."/>
            <person name="Carver A."/>
            <person name="Chen C."/>
            <person name="Cichocki N."/>
            <person name="Clum A."/>
            <person name="Culley D."/>
            <person name="Crous P.W."/>
            <person name="Fauchery L."/>
            <person name="Girlanda M."/>
            <person name="Hayes R."/>
            <person name="Keri Z."/>
            <person name="LaButti K."/>
            <person name="Lipzen A."/>
            <person name="Lombard V."/>
            <person name="Magnuson J."/>
            <person name="Maillard F."/>
            <person name="Morin E."/>
            <person name="Murat C."/>
            <person name="Nolan M."/>
            <person name="Ohm R."/>
            <person name="Pangilinan J."/>
            <person name="Pereira M."/>
            <person name="Perotto S."/>
            <person name="Peter M."/>
            <person name="Riley R."/>
            <person name="Sitrit Y."/>
            <person name="Stielow B."/>
            <person name="Szollosi G."/>
            <person name="Zifcakova L."/>
            <person name="Stursova M."/>
            <person name="Spatafora J.W."/>
            <person name="Tedersoo L."/>
            <person name="Vaario L.-M."/>
            <person name="Yamada A."/>
            <person name="Yan M."/>
            <person name="Wang P."/>
            <person name="Xu J."/>
            <person name="Bruns T."/>
            <person name="Baldrian P."/>
            <person name="Vilgalys R."/>
            <person name="Henrissat B."/>
            <person name="Grigoriev I.V."/>
            <person name="Hibbett D."/>
            <person name="Nagy L.G."/>
            <person name="Martin F.M."/>
        </authorList>
    </citation>
    <scope>NUCLEOTIDE SEQUENCE</scope>
    <source>
        <strain evidence="6">Prilba</strain>
    </source>
</reference>
<sequence length="77" mass="9086">PRPRNAFIIFRCEYSRKHARDSNDSSDRSNRSDKTLSKRAAEEWRCLSAADREQYKTLAEQEKAAHALQNPDYRFKP</sequence>
<dbReference type="GO" id="GO:0000122">
    <property type="term" value="P:negative regulation of transcription by RNA polymerase II"/>
    <property type="evidence" value="ECO:0007669"/>
    <property type="project" value="TreeGrafter"/>
</dbReference>
<dbReference type="GO" id="GO:0005634">
    <property type="term" value="C:nucleus"/>
    <property type="evidence" value="ECO:0007669"/>
    <property type="project" value="UniProtKB-UniRule"/>
</dbReference>
<dbReference type="OrthoDB" id="6247875at2759"/>
<feature type="DNA-binding region" description="HMG box" evidence="3">
    <location>
        <begin position="1"/>
        <end position="74"/>
    </location>
</feature>
<dbReference type="PROSITE" id="PS50118">
    <property type="entry name" value="HMG_BOX_2"/>
    <property type="match status" value="1"/>
</dbReference>
<comment type="caution">
    <text evidence="6">The sequence shown here is derived from an EMBL/GenBank/DDBJ whole genome shotgun (WGS) entry which is preliminary data.</text>
</comment>
<feature type="non-terminal residue" evidence="6">
    <location>
        <position position="1"/>
    </location>
</feature>